<keyword evidence="2" id="KW-1185">Reference proteome</keyword>
<comment type="caution">
    <text evidence="1">The sequence shown here is derived from an EMBL/GenBank/DDBJ whole genome shotgun (WGS) entry which is preliminary data.</text>
</comment>
<reference evidence="1 2" key="1">
    <citation type="submission" date="2023-04" db="EMBL/GenBank/DDBJ databases">
        <title>Genome of Basidiobolus ranarum AG-B5.</title>
        <authorList>
            <person name="Stajich J.E."/>
            <person name="Carter-House D."/>
            <person name="Gryganskyi A."/>
        </authorList>
    </citation>
    <scope>NUCLEOTIDE SEQUENCE [LARGE SCALE GENOMIC DNA]</scope>
    <source>
        <strain evidence="1 2">AG-B5</strain>
    </source>
</reference>
<name>A0ABR2VVG3_9FUNG</name>
<evidence type="ECO:0000313" key="2">
    <source>
        <dbReference type="Proteomes" id="UP001479436"/>
    </source>
</evidence>
<dbReference type="Proteomes" id="UP001479436">
    <property type="component" value="Unassembled WGS sequence"/>
</dbReference>
<accession>A0ABR2VVG3</accession>
<dbReference type="EMBL" id="JASJQH010007637">
    <property type="protein sequence ID" value="KAK9703431.1"/>
    <property type="molecule type" value="Genomic_DNA"/>
</dbReference>
<gene>
    <name evidence="1" type="ORF">K7432_010737</name>
</gene>
<protein>
    <submittedName>
        <fullName evidence="1">Uncharacterized protein</fullName>
    </submittedName>
</protein>
<organism evidence="1 2">
    <name type="scientific">Basidiobolus ranarum</name>
    <dbReference type="NCBI Taxonomy" id="34480"/>
    <lineage>
        <taxon>Eukaryota</taxon>
        <taxon>Fungi</taxon>
        <taxon>Fungi incertae sedis</taxon>
        <taxon>Zoopagomycota</taxon>
        <taxon>Entomophthoromycotina</taxon>
        <taxon>Basidiobolomycetes</taxon>
        <taxon>Basidiobolales</taxon>
        <taxon>Basidiobolaceae</taxon>
        <taxon>Basidiobolus</taxon>
    </lineage>
</organism>
<evidence type="ECO:0000313" key="1">
    <source>
        <dbReference type="EMBL" id="KAK9703431.1"/>
    </source>
</evidence>
<sequence>MKTESSPLFQFGMGVAYIAGYPKPQPLSTFKTDFANWVSNLMDKACLVLAPDQAPIRPSRKLRNYLSGRGHNRAKETIAISYVPKKKRRSLNEVQAQLIYNIEFKWQTKGYESQIALPPSLQPIPSSKIFMC</sequence>
<proteinExistence type="predicted"/>